<organism evidence="1 2">
    <name type="scientific">Portunus trituberculatus</name>
    <name type="common">Swimming crab</name>
    <name type="synonym">Neptunus trituberculatus</name>
    <dbReference type="NCBI Taxonomy" id="210409"/>
    <lineage>
        <taxon>Eukaryota</taxon>
        <taxon>Metazoa</taxon>
        <taxon>Ecdysozoa</taxon>
        <taxon>Arthropoda</taxon>
        <taxon>Crustacea</taxon>
        <taxon>Multicrustacea</taxon>
        <taxon>Malacostraca</taxon>
        <taxon>Eumalacostraca</taxon>
        <taxon>Eucarida</taxon>
        <taxon>Decapoda</taxon>
        <taxon>Pleocyemata</taxon>
        <taxon>Brachyura</taxon>
        <taxon>Eubrachyura</taxon>
        <taxon>Portunoidea</taxon>
        <taxon>Portunidae</taxon>
        <taxon>Portuninae</taxon>
        <taxon>Portunus</taxon>
    </lineage>
</organism>
<proteinExistence type="predicted"/>
<protein>
    <submittedName>
        <fullName evidence="1">Uncharacterized protein</fullName>
    </submittedName>
</protein>
<comment type="caution">
    <text evidence="1">The sequence shown here is derived from an EMBL/GenBank/DDBJ whole genome shotgun (WGS) entry which is preliminary data.</text>
</comment>
<evidence type="ECO:0000313" key="2">
    <source>
        <dbReference type="Proteomes" id="UP000324222"/>
    </source>
</evidence>
<sequence>MPSFTSASLLFQVWVPEVLLRGTRSLDTFTFLQKFQGVTISSDSTVYTSVI</sequence>
<keyword evidence="2" id="KW-1185">Reference proteome</keyword>
<reference evidence="1 2" key="1">
    <citation type="submission" date="2019-05" db="EMBL/GenBank/DDBJ databases">
        <title>Another draft genome of Portunus trituberculatus and its Hox gene families provides insights of decapod evolution.</title>
        <authorList>
            <person name="Jeong J.-H."/>
            <person name="Song I."/>
            <person name="Kim S."/>
            <person name="Choi T."/>
            <person name="Kim D."/>
            <person name="Ryu S."/>
            <person name="Kim W."/>
        </authorList>
    </citation>
    <scope>NUCLEOTIDE SEQUENCE [LARGE SCALE GENOMIC DNA]</scope>
    <source>
        <tissue evidence="1">Muscle</tissue>
    </source>
</reference>
<evidence type="ECO:0000313" key="1">
    <source>
        <dbReference type="EMBL" id="MPC82492.1"/>
    </source>
</evidence>
<dbReference type="Proteomes" id="UP000324222">
    <property type="component" value="Unassembled WGS sequence"/>
</dbReference>
<dbReference type="EMBL" id="VSRR010059931">
    <property type="protein sequence ID" value="MPC82492.1"/>
    <property type="molecule type" value="Genomic_DNA"/>
</dbReference>
<gene>
    <name evidence="1" type="ORF">E2C01_077163</name>
</gene>
<accession>A0A5B7IF43</accession>
<dbReference type="AlphaFoldDB" id="A0A5B7IF43"/>
<name>A0A5B7IF43_PORTR</name>